<reference evidence="5 6" key="1">
    <citation type="journal article" date="2016" name="Front. Microbiol.">
        <title>Comparative Genomics Analysis of Streptomyces Species Reveals Their Adaptation to the Marine Environment and Their Diversity at the Genomic Level.</title>
        <authorList>
            <person name="Tian X."/>
            <person name="Zhang Z."/>
            <person name="Yang T."/>
            <person name="Chen M."/>
            <person name="Li J."/>
            <person name="Chen F."/>
            <person name="Yang J."/>
            <person name="Li W."/>
            <person name="Zhang B."/>
            <person name="Zhang Z."/>
            <person name="Wu J."/>
            <person name="Zhang C."/>
            <person name="Long L."/>
            <person name="Xiao J."/>
        </authorList>
    </citation>
    <scope>NUCLEOTIDE SEQUENCE [LARGE SCALE GENOMIC DNA]</scope>
    <source>
        <strain evidence="5 6">SCSIO 02100</strain>
    </source>
</reference>
<dbReference type="PIRSF" id="PIRSF000521">
    <property type="entry name" value="Transaminase_4ab_Lys_Orn"/>
    <property type="match status" value="1"/>
</dbReference>
<keyword evidence="3 4" id="KW-0663">Pyridoxal phosphate</keyword>
<protein>
    <submittedName>
        <fullName evidence="5">2,2-dialkylglycine decarboxylase</fullName>
    </submittedName>
</protein>
<evidence type="ECO:0000256" key="1">
    <source>
        <dbReference type="ARBA" id="ARBA00001933"/>
    </source>
</evidence>
<evidence type="ECO:0000256" key="4">
    <source>
        <dbReference type="RuleBase" id="RU003560"/>
    </source>
</evidence>
<dbReference type="PROSITE" id="PS00600">
    <property type="entry name" value="AA_TRANSFER_CLASS_3"/>
    <property type="match status" value="1"/>
</dbReference>
<dbReference type="InterPro" id="IPR015422">
    <property type="entry name" value="PyrdxlP-dep_Trfase_small"/>
</dbReference>
<dbReference type="InterPro" id="IPR015421">
    <property type="entry name" value="PyrdxlP-dep_Trfase_major"/>
</dbReference>
<evidence type="ECO:0000313" key="5">
    <source>
        <dbReference type="EMBL" id="OEV05094.1"/>
    </source>
</evidence>
<proteinExistence type="inferred from homology"/>
<name>A0A1E7KMJ5_9ACTN</name>
<dbReference type="RefSeq" id="WP_070195288.1">
    <property type="nucleotide sequence ID" value="NZ_LJGU01000106.1"/>
</dbReference>
<dbReference type="Gene3D" id="3.90.1150.10">
    <property type="entry name" value="Aspartate Aminotransferase, domain 1"/>
    <property type="match status" value="1"/>
</dbReference>
<keyword evidence="6" id="KW-1185">Reference proteome</keyword>
<dbReference type="InterPro" id="IPR049704">
    <property type="entry name" value="Aminotrans_3_PPA_site"/>
</dbReference>
<gene>
    <name evidence="5" type="ORF">AN216_04575</name>
</gene>
<comment type="caution">
    <text evidence="5">The sequence shown here is derived from an EMBL/GenBank/DDBJ whole genome shotgun (WGS) entry which is preliminary data.</text>
</comment>
<dbReference type="Gene3D" id="3.40.640.10">
    <property type="entry name" value="Type I PLP-dependent aspartate aminotransferase-like (Major domain)"/>
    <property type="match status" value="1"/>
</dbReference>
<dbReference type="SUPFAM" id="SSF53383">
    <property type="entry name" value="PLP-dependent transferases"/>
    <property type="match status" value="1"/>
</dbReference>
<dbReference type="GO" id="GO:0030170">
    <property type="term" value="F:pyridoxal phosphate binding"/>
    <property type="evidence" value="ECO:0007669"/>
    <property type="project" value="InterPro"/>
</dbReference>
<evidence type="ECO:0000256" key="3">
    <source>
        <dbReference type="ARBA" id="ARBA00022898"/>
    </source>
</evidence>
<dbReference type="PATRIC" id="fig|1075402.3.peg.5193"/>
<evidence type="ECO:0000313" key="6">
    <source>
        <dbReference type="Proteomes" id="UP000176101"/>
    </source>
</evidence>
<sequence>MAHDEREKYLIRYAGDFAPFVVDEAAGAWVTTTDGQRILDFTSGQISSTLGHNHPRIVEAVERSLREVIHLNSWMVNEDVLELARRLAELLPEPLLRSMLLNVGSETNEVALRLAKAYTGKFEMVGLTRSFHGLLAGTNSLTFSMGHRGYGPLVPGSFAIPAPYEYRCPIRHCENACDKLCLDVGFETVDQASVGSLAGMVMEPVLSTGGIIPLPDGYMEAAKQKCEERDMLLIVDEAQTGFGRVGSMFAFEQDGVVPDILTVSKTLGGGVPLGATITSAEIEDRCREAGFLHLTTHVADPMPAAAGLAVLDVIEEEELVARAARMGEYLFAQLHALRERHEEIGDVRGRGLLVGLELVTDRDTKEPASELGAAVTAECLRLGLSMNIVKGDGSQTNCLRLAPPLVITRDEIDTAVSILDQAITNCRDQLAGRRVLQSNAAPAPVAE</sequence>
<dbReference type="FunFam" id="3.40.640.10:FF:000004">
    <property type="entry name" value="Acetylornithine aminotransferase"/>
    <property type="match status" value="1"/>
</dbReference>
<comment type="similarity">
    <text evidence="2 4">Belongs to the class-III pyridoxal-phosphate-dependent aminotransferase family.</text>
</comment>
<dbReference type="AlphaFoldDB" id="A0A1E7KMJ5"/>
<dbReference type="InterPro" id="IPR015424">
    <property type="entry name" value="PyrdxlP-dep_Trfase"/>
</dbReference>
<dbReference type="InterPro" id="IPR005814">
    <property type="entry name" value="Aminotrans_3"/>
</dbReference>
<dbReference type="PANTHER" id="PTHR45688">
    <property type="match status" value="1"/>
</dbReference>
<dbReference type="Pfam" id="PF00202">
    <property type="entry name" value="Aminotran_3"/>
    <property type="match status" value="1"/>
</dbReference>
<dbReference type="CDD" id="cd00610">
    <property type="entry name" value="OAT_like"/>
    <property type="match status" value="1"/>
</dbReference>
<organism evidence="5 6">
    <name type="scientific">Streptomyces oceani</name>
    <dbReference type="NCBI Taxonomy" id="1075402"/>
    <lineage>
        <taxon>Bacteria</taxon>
        <taxon>Bacillati</taxon>
        <taxon>Actinomycetota</taxon>
        <taxon>Actinomycetes</taxon>
        <taxon>Kitasatosporales</taxon>
        <taxon>Streptomycetaceae</taxon>
        <taxon>Streptomyces</taxon>
    </lineage>
</organism>
<comment type="cofactor">
    <cofactor evidence="1">
        <name>pyridoxal 5'-phosphate</name>
        <dbReference type="ChEBI" id="CHEBI:597326"/>
    </cofactor>
</comment>
<dbReference type="STRING" id="1075402.AN216_04575"/>
<dbReference type="OrthoDB" id="9801834at2"/>
<dbReference type="EMBL" id="LJGU01000106">
    <property type="protein sequence ID" value="OEV05094.1"/>
    <property type="molecule type" value="Genomic_DNA"/>
</dbReference>
<dbReference type="GO" id="GO:0008483">
    <property type="term" value="F:transaminase activity"/>
    <property type="evidence" value="ECO:0007669"/>
    <property type="project" value="InterPro"/>
</dbReference>
<dbReference type="PANTHER" id="PTHR45688:SF13">
    <property type="entry name" value="ALANINE--GLYOXYLATE AMINOTRANSFERASE 2-LIKE"/>
    <property type="match status" value="1"/>
</dbReference>
<dbReference type="Proteomes" id="UP000176101">
    <property type="component" value="Unassembled WGS sequence"/>
</dbReference>
<accession>A0A1E7KMJ5</accession>
<evidence type="ECO:0000256" key="2">
    <source>
        <dbReference type="ARBA" id="ARBA00008954"/>
    </source>
</evidence>